<keyword evidence="4" id="KW-1185">Reference proteome</keyword>
<dbReference type="PANTHER" id="PTHR33121:SF70">
    <property type="entry name" value="SIGNALING PROTEIN YKOW"/>
    <property type="match status" value="1"/>
</dbReference>
<dbReference type="InterPro" id="IPR001633">
    <property type="entry name" value="EAL_dom"/>
</dbReference>
<dbReference type="EMBL" id="NXIB02000031">
    <property type="protein sequence ID" value="PHX56090.1"/>
    <property type="molecule type" value="Genomic_DNA"/>
</dbReference>
<dbReference type="GO" id="GO:0071111">
    <property type="term" value="F:cyclic-guanylate-specific phosphodiesterase activity"/>
    <property type="evidence" value="ECO:0007669"/>
    <property type="project" value="InterPro"/>
</dbReference>
<reference evidence="3" key="1">
    <citation type="submission" date="2017-10" db="EMBL/GenBank/DDBJ databases">
        <title>Draft genome sequence of the planktic cyanobacteria Tychonema bourrellyi isolated from alpine lentic freshwater.</title>
        <authorList>
            <person name="Tett A."/>
            <person name="Armanini F."/>
            <person name="Asnicar F."/>
            <person name="Boscaini A."/>
            <person name="Pasolli E."/>
            <person name="Zolfo M."/>
            <person name="Donati C."/>
            <person name="Salmaso N."/>
            <person name="Segata N."/>
        </authorList>
    </citation>
    <scope>NUCLEOTIDE SEQUENCE</scope>
    <source>
        <strain evidence="3">FEM_GT703</strain>
    </source>
</reference>
<evidence type="ECO:0000313" key="3">
    <source>
        <dbReference type="EMBL" id="PHX56090.1"/>
    </source>
</evidence>
<evidence type="ECO:0000259" key="2">
    <source>
        <dbReference type="PROSITE" id="PS50883"/>
    </source>
</evidence>
<dbReference type="InterPro" id="IPR035919">
    <property type="entry name" value="EAL_sf"/>
</dbReference>
<dbReference type="PANTHER" id="PTHR33121">
    <property type="entry name" value="CYCLIC DI-GMP PHOSPHODIESTERASE PDEF"/>
    <property type="match status" value="1"/>
</dbReference>
<gene>
    <name evidence="3" type="ORF">CP500_007225</name>
</gene>
<organism evidence="3 4">
    <name type="scientific">Tychonema bourrellyi FEM_GT703</name>
    <dbReference type="NCBI Taxonomy" id="2040638"/>
    <lineage>
        <taxon>Bacteria</taxon>
        <taxon>Bacillati</taxon>
        <taxon>Cyanobacteriota</taxon>
        <taxon>Cyanophyceae</taxon>
        <taxon>Oscillatoriophycideae</taxon>
        <taxon>Oscillatoriales</taxon>
        <taxon>Microcoleaceae</taxon>
        <taxon>Tychonema</taxon>
    </lineage>
</organism>
<evidence type="ECO:0000256" key="1">
    <source>
        <dbReference type="SAM" id="MobiDB-lite"/>
    </source>
</evidence>
<dbReference type="SUPFAM" id="SSF141868">
    <property type="entry name" value="EAL domain-like"/>
    <property type="match status" value="1"/>
</dbReference>
<dbReference type="AlphaFoldDB" id="A0A2G4F2V9"/>
<sequence>MDTPQFIIHYQPIVSIATNKITSFEALVRWQHPERGLVSPSDPPKSPLRRGTLIGLLSPPS</sequence>
<proteinExistence type="predicted"/>
<dbReference type="Proteomes" id="UP000226442">
    <property type="component" value="Unassembled WGS sequence"/>
</dbReference>
<feature type="domain" description="EAL" evidence="2">
    <location>
        <begin position="1"/>
        <end position="61"/>
    </location>
</feature>
<evidence type="ECO:0000313" key="4">
    <source>
        <dbReference type="Proteomes" id="UP000226442"/>
    </source>
</evidence>
<protein>
    <recommendedName>
        <fullName evidence="2">EAL domain-containing protein</fullName>
    </recommendedName>
</protein>
<accession>A0A2G4F2V9</accession>
<dbReference type="InterPro" id="IPR050706">
    <property type="entry name" value="Cyclic-di-GMP_PDE-like"/>
</dbReference>
<comment type="caution">
    <text evidence="3">The sequence shown here is derived from an EMBL/GenBank/DDBJ whole genome shotgun (WGS) entry which is preliminary data.</text>
</comment>
<dbReference type="Pfam" id="PF00563">
    <property type="entry name" value="EAL"/>
    <property type="match status" value="1"/>
</dbReference>
<dbReference type="Gene3D" id="3.20.20.450">
    <property type="entry name" value="EAL domain"/>
    <property type="match status" value="1"/>
</dbReference>
<dbReference type="PROSITE" id="PS50883">
    <property type="entry name" value="EAL"/>
    <property type="match status" value="1"/>
</dbReference>
<name>A0A2G4F2V9_9CYAN</name>
<dbReference type="OrthoDB" id="9813903at2"/>
<feature type="region of interest" description="Disordered" evidence="1">
    <location>
        <begin position="35"/>
        <end position="61"/>
    </location>
</feature>